<feature type="domain" description="AB hydrolase-1" evidence="1">
    <location>
        <begin position="2"/>
        <end position="106"/>
    </location>
</feature>
<protein>
    <submittedName>
        <fullName evidence="2">Putative glycylpeptide n-tetradecanoyltransferase protein</fullName>
    </submittedName>
</protein>
<dbReference type="InterPro" id="IPR029058">
    <property type="entry name" value="AB_hydrolase_fold"/>
</dbReference>
<dbReference type="HOGENOM" id="CLU_020336_20_1_1"/>
<gene>
    <name evidence="2" type="ORF">UCRPA7_7408</name>
</gene>
<dbReference type="SUPFAM" id="SSF53474">
    <property type="entry name" value="alpha/beta-Hydrolases"/>
    <property type="match status" value="1"/>
</dbReference>
<dbReference type="RefSeq" id="XP_007918131.1">
    <property type="nucleotide sequence ID" value="XM_007919940.1"/>
</dbReference>
<evidence type="ECO:0000259" key="1">
    <source>
        <dbReference type="Pfam" id="PF00561"/>
    </source>
</evidence>
<dbReference type="KEGG" id="tmn:UCRPA7_7408"/>
<dbReference type="OrthoDB" id="19657at2759"/>
<dbReference type="InterPro" id="IPR000073">
    <property type="entry name" value="AB_hydrolase_1"/>
</dbReference>
<accession>R8BCQ3</accession>
<keyword evidence="2" id="KW-0808">Transferase</keyword>
<dbReference type="eggNOG" id="KOG4178">
    <property type="taxonomic scope" value="Eukaryota"/>
</dbReference>
<dbReference type="GeneID" id="19328165"/>
<reference evidence="3" key="1">
    <citation type="journal article" date="2013" name="Genome Announc.">
        <title>Draft genome sequence of the ascomycete Phaeoacremonium aleophilum strain UCR-PA7, a causal agent of the esca disease complex in grapevines.</title>
        <authorList>
            <person name="Blanco-Ulate B."/>
            <person name="Rolshausen P."/>
            <person name="Cantu D."/>
        </authorList>
    </citation>
    <scope>NUCLEOTIDE SEQUENCE [LARGE SCALE GENOMIC DNA]</scope>
    <source>
        <strain evidence="3">UCR-PA7</strain>
    </source>
</reference>
<organism evidence="2 3">
    <name type="scientific">Phaeoacremonium minimum (strain UCR-PA7)</name>
    <name type="common">Esca disease fungus</name>
    <name type="synonym">Togninia minima</name>
    <dbReference type="NCBI Taxonomy" id="1286976"/>
    <lineage>
        <taxon>Eukaryota</taxon>
        <taxon>Fungi</taxon>
        <taxon>Dikarya</taxon>
        <taxon>Ascomycota</taxon>
        <taxon>Pezizomycotina</taxon>
        <taxon>Sordariomycetes</taxon>
        <taxon>Sordariomycetidae</taxon>
        <taxon>Togniniales</taxon>
        <taxon>Togniniaceae</taxon>
        <taxon>Phaeoacremonium</taxon>
    </lineage>
</organism>
<dbReference type="PANTHER" id="PTHR43433:SF5">
    <property type="entry name" value="AB HYDROLASE-1 DOMAIN-CONTAINING PROTEIN"/>
    <property type="match status" value="1"/>
</dbReference>
<dbReference type="EMBL" id="KB933290">
    <property type="protein sequence ID" value="EON97083.1"/>
    <property type="molecule type" value="Genomic_DNA"/>
</dbReference>
<dbReference type="Pfam" id="PF00561">
    <property type="entry name" value="Abhydrolase_1"/>
    <property type="match status" value="1"/>
</dbReference>
<dbReference type="InterPro" id="IPR050471">
    <property type="entry name" value="AB_hydrolase"/>
</dbReference>
<dbReference type="Gene3D" id="3.40.50.1820">
    <property type="entry name" value="alpha/beta hydrolase"/>
    <property type="match status" value="1"/>
</dbReference>
<keyword evidence="3" id="KW-1185">Reference proteome</keyword>
<name>R8BCQ3_PHAM7</name>
<evidence type="ECO:0000313" key="3">
    <source>
        <dbReference type="Proteomes" id="UP000014074"/>
    </source>
</evidence>
<dbReference type="AlphaFoldDB" id="R8BCQ3"/>
<dbReference type="PANTHER" id="PTHR43433">
    <property type="entry name" value="HYDROLASE, ALPHA/BETA FOLD FAMILY PROTEIN"/>
    <property type="match status" value="1"/>
</dbReference>
<dbReference type="GO" id="GO:0016740">
    <property type="term" value="F:transferase activity"/>
    <property type="evidence" value="ECO:0007669"/>
    <property type="project" value="UniProtKB-KW"/>
</dbReference>
<sequence length="263" mass="29301">MGDSDKPLMRYSTSEMAKDVLEILEHVGWLDRPISPPARTLHFVGLSMGGMILQEIACLIPEYVSSLNLCCTAAAIENTTTFWENMINRASMLVPKSLENSVRSTARQIFTLKYLAGQDNAHLPDPAATTKVNPPPGGGEYLRFGTNYERFVAQEMHKRLDPKRFGTKGFMLQLIAAGWHHKTATQLAEMADKVGRERILVLHGVEDGMISTPHGRKLIEYINPGVGIIRENLGHAPVLEDTDWFNALLTEQFEKGEKLDGRA</sequence>
<evidence type="ECO:0000313" key="2">
    <source>
        <dbReference type="EMBL" id="EON97083.1"/>
    </source>
</evidence>
<dbReference type="Proteomes" id="UP000014074">
    <property type="component" value="Unassembled WGS sequence"/>
</dbReference>
<proteinExistence type="predicted"/>